<dbReference type="Pfam" id="PF13561">
    <property type="entry name" value="adh_short_C2"/>
    <property type="match status" value="1"/>
</dbReference>
<dbReference type="SMART" id="SM00822">
    <property type="entry name" value="PKS_KR"/>
    <property type="match status" value="1"/>
</dbReference>
<evidence type="ECO:0000259" key="3">
    <source>
        <dbReference type="SMART" id="SM00822"/>
    </source>
</evidence>
<evidence type="ECO:0000313" key="5">
    <source>
        <dbReference type="Proteomes" id="UP001205311"/>
    </source>
</evidence>
<dbReference type="EMBL" id="JAMTCP010000001">
    <property type="protein sequence ID" value="MCP2256488.1"/>
    <property type="molecule type" value="Genomic_DNA"/>
</dbReference>
<dbReference type="SUPFAM" id="SSF51735">
    <property type="entry name" value="NAD(P)-binding Rossmann-fold domains"/>
    <property type="match status" value="1"/>
</dbReference>
<feature type="domain" description="Ketoreductase" evidence="3">
    <location>
        <begin position="11"/>
        <end position="198"/>
    </location>
</feature>
<reference evidence="4 5" key="1">
    <citation type="submission" date="2022-06" db="EMBL/GenBank/DDBJ databases">
        <title>Genomic Encyclopedia of Archaeal and Bacterial Type Strains, Phase II (KMG-II): from individual species to whole genera.</title>
        <authorList>
            <person name="Goeker M."/>
        </authorList>
    </citation>
    <scope>NUCLEOTIDE SEQUENCE [LARGE SCALE GENOMIC DNA]</scope>
    <source>
        <strain evidence="4 5">DSM 40477</strain>
    </source>
</reference>
<dbReference type="Proteomes" id="UP001205311">
    <property type="component" value="Unassembled WGS sequence"/>
</dbReference>
<dbReference type="RefSeq" id="WP_253667486.1">
    <property type="nucleotide sequence ID" value="NZ_JAMTCP010000001.1"/>
</dbReference>
<accession>A0ABT1HLV9</accession>
<dbReference type="InterPro" id="IPR002347">
    <property type="entry name" value="SDR_fam"/>
</dbReference>
<organism evidence="4 5">
    <name type="scientific">Streptoalloteichus tenebrarius (strain ATCC 17920 / DSM 40477 / JCM 4838 / CBS 697.72 / NBRC 16177 / NCIMB 11028 / NRRL B-12390 / A12253. 1 / ISP 5477)</name>
    <name type="common">Streptomyces tenebrarius</name>
    <dbReference type="NCBI Taxonomy" id="1933"/>
    <lineage>
        <taxon>Bacteria</taxon>
        <taxon>Bacillati</taxon>
        <taxon>Actinomycetota</taxon>
        <taxon>Actinomycetes</taxon>
        <taxon>Pseudonocardiales</taxon>
        <taxon>Pseudonocardiaceae</taxon>
        <taxon>Streptoalloteichus</taxon>
    </lineage>
</organism>
<dbReference type="PANTHER" id="PTHR48107">
    <property type="entry name" value="NADPH-DEPENDENT ALDEHYDE REDUCTASE-LIKE PROTEIN, CHLOROPLASTIC-RELATED"/>
    <property type="match status" value="1"/>
</dbReference>
<sequence length="255" mass="26025">MSHESKVLAGRAAVVTGGSRGIGRAVVLRLAAEGASVVFSFREDEAGADRVVEEVRASGGVAWAVRADQADLAAVEGLFTEADRRFGAAGLPGLDVLVVNAGASLSRTIAETSEADYDRLMAVNAKGVFFTIQHALPRLRDGGRIVAVSSMSAVYATRGEAVYAASKAAVDQFVRVAAKEVGARGVTVNSVAPGPTDTDMLRGAVPDEVLGGVAQMTPLGRVGLPEDVAGVVAFLAGPDSGWITGQTIHANGGLV</sequence>
<dbReference type="InterPro" id="IPR036291">
    <property type="entry name" value="NAD(P)-bd_dom_sf"/>
</dbReference>
<evidence type="ECO:0000313" key="4">
    <source>
        <dbReference type="EMBL" id="MCP2256488.1"/>
    </source>
</evidence>
<dbReference type="PANTHER" id="PTHR48107:SF7">
    <property type="entry name" value="RE15974P"/>
    <property type="match status" value="1"/>
</dbReference>
<dbReference type="InterPro" id="IPR057326">
    <property type="entry name" value="KR_dom"/>
</dbReference>
<evidence type="ECO:0000256" key="2">
    <source>
        <dbReference type="ARBA" id="ARBA00023002"/>
    </source>
</evidence>
<keyword evidence="5" id="KW-1185">Reference proteome</keyword>
<dbReference type="Gene3D" id="3.40.50.720">
    <property type="entry name" value="NAD(P)-binding Rossmann-like Domain"/>
    <property type="match status" value="1"/>
</dbReference>
<comment type="caution">
    <text evidence="4">The sequence shown here is derived from an EMBL/GenBank/DDBJ whole genome shotgun (WGS) entry which is preliminary data.</text>
</comment>
<dbReference type="PRINTS" id="PR00080">
    <property type="entry name" value="SDRFAMILY"/>
</dbReference>
<comment type="similarity">
    <text evidence="1">Belongs to the short-chain dehydrogenases/reductases (SDR) family.</text>
</comment>
<dbReference type="InterPro" id="IPR020904">
    <property type="entry name" value="Sc_DH/Rdtase_CS"/>
</dbReference>
<evidence type="ECO:0000256" key="1">
    <source>
        <dbReference type="ARBA" id="ARBA00006484"/>
    </source>
</evidence>
<dbReference type="PRINTS" id="PR00081">
    <property type="entry name" value="GDHRDH"/>
</dbReference>
<protein>
    <submittedName>
        <fullName evidence="4">3-oxoacyl-[acyl-carrier protein] reductase</fullName>
    </submittedName>
</protein>
<name>A0ABT1HLV9_STRSD</name>
<proteinExistence type="inferred from homology"/>
<keyword evidence="2" id="KW-0560">Oxidoreductase</keyword>
<gene>
    <name evidence="4" type="ORF">LX15_000171</name>
</gene>
<dbReference type="PROSITE" id="PS00061">
    <property type="entry name" value="ADH_SHORT"/>
    <property type="match status" value="1"/>
</dbReference>